<evidence type="ECO:0000259" key="9">
    <source>
        <dbReference type="Pfam" id="PF07731"/>
    </source>
</evidence>
<feature type="signal peptide" evidence="7">
    <location>
        <begin position="1"/>
        <end position="22"/>
    </location>
</feature>
<dbReference type="PANTHER" id="PTHR11709">
    <property type="entry name" value="MULTI-COPPER OXIDASE"/>
    <property type="match status" value="1"/>
</dbReference>
<evidence type="ECO:0000313" key="12">
    <source>
        <dbReference type="Proteomes" id="UP000076632"/>
    </source>
</evidence>
<dbReference type="InterPro" id="IPR008972">
    <property type="entry name" value="Cupredoxin"/>
</dbReference>
<dbReference type="InterPro" id="IPR001117">
    <property type="entry name" value="Cu-oxidase_2nd"/>
</dbReference>
<dbReference type="InterPro" id="IPR045087">
    <property type="entry name" value="Cu-oxidase_fam"/>
</dbReference>
<evidence type="ECO:0000256" key="5">
    <source>
        <dbReference type="ARBA" id="ARBA00023008"/>
    </source>
</evidence>
<evidence type="ECO:0000313" key="11">
    <source>
        <dbReference type="EMBL" id="KZF26352.1"/>
    </source>
</evidence>
<feature type="domain" description="Plastocyanin-like" evidence="9">
    <location>
        <begin position="473"/>
        <end position="595"/>
    </location>
</feature>
<dbReference type="PROSITE" id="PS00079">
    <property type="entry name" value="MULTICOPPER_OXIDASE1"/>
    <property type="match status" value="2"/>
</dbReference>
<keyword evidence="6" id="KW-0325">Glycoprotein</keyword>
<evidence type="ECO:0000256" key="4">
    <source>
        <dbReference type="ARBA" id="ARBA00023002"/>
    </source>
</evidence>
<dbReference type="PANTHER" id="PTHR11709:SF488">
    <property type="entry name" value="LACCASE-RELATED"/>
    <property type="match status" value="1"/>
</dbReference>
<evidence type="ECO:0000259" key="10">
    <source>
        <dbReference type="Pfam" id="PF07732"/>
    </source>
</evidence>
<accession>A0A165JKK4</accession>
<dbReference type="Pfam" id="PF00394">
    <property type="entry name" value="Cu-oxidase"/>
    <property type="match status" value="1"/>
</dbReference>
<evidence type="ECO:0000256" key="7">
    <source>
        <dbReference type="SAM" id="SignalP"/>
    </source>
</evidence>
<dbReference type="GO" id="GO:0005507">
    <property type="term" value="F:copper ion binding"/>
    <property type="evidence" value="ECO:0007669"/>
    <property type="project" value="InterPro"/>
</dbReference>
<evidence type="ECO:0000256" key="3">
    <source>
        <dbReference type="ARBA" id="ARBA00022729"/>
    </source>
</evidence>
<dbReference type="Gene3D" id="2.60.40.420">
    <property type="entry name" value="Cupredoxins - blue copper proteins"/>
    <property type="match status" value="3"/>
</dbReference>
<keyword evidence="12" id="KW-1185">Reference proteome</keyword>
<dbReference type="PROSITE" id="PS00080">
    <property type="entry name" value="MULTICOPPER_OXIDASE2"/>
    <property type="match status" value="1"/>
</dbReference>
<dbReference type="GO" id="GO:0016491">
    <property type="term" value="F:oxidoreductase activity"/>
    <property type="evidence" value="ECO:0007669"/>
    <property type="project" value="UniProtKB-KW"/>
</dbReference>
<dbReference type="Pfam" id="PF07731">
    <property type="entry name" value="Cu-oxidase_2"/>
    <property type="match status" value="1"/>
</dbReference>
<feature type="domain" description="Plastocyanin-like" evidence="10">
    <location>
        <begin position="32"/>
        <end position="76"/>
    </location>
</feature>
<keyword evidence="5" id="KW-0186">Copper</keyword>
<evidence type="ECO:0000256" key="1">
    <source>
        <dbReference type="ARBA" id="ARBA00010609"/>
    </source>
</evidence>
<dbReference type="OMA" id="WEEGAPN"/>
<dbReference type="InterPro" id="IPR011706">
    <property type="entry name" value="Cu-oxidase_C"/>
</dbReference>
<dbReference type="InParanoid" id="A0A165JKK4"/>
<dbReference type="STRING" id="1328760.A0A165JKK4"/>
<dbReference type="EMBL" id="KV407454">
    <property type="protein sequence ID" value="KZF26352.1"/>
    <property type="molecule type" value="Genomic_DNA"/>
</dbReference>
<dbReference type="Pfam" id="PF07732">
    <property type="entry name" value="Cu-oxidase_3"/>
    <property type="match status" value="2"/>
</dbReference>
<dbReference type="CDD" id="cd13876">
    <property type="entry name" value="CuRO_2_Abr2_like"/>
    <property type="match status" value="1"/>
</dbReference>
<keyword evidence="3 7" id="KW-0732">Signal</keyword>
<evidence type="ECO:0000259" key="8">
    <source>
        <dbReference type="Pfam" id="PF00394"/>
    </source>
</evidence>
<keyword evidence="4" id="KW-0560">Oxidoreductase</keyword>
<feature type="domain" description="Plastocyanin-like" evidence="10">
    <location>
        <begin position="85"/>
        <end position="163"/>
    </location>
</feature>
<evidence type="ECO:0000256" key="6">
    <source>
        <dbReference type="ARBA" id="ARBA00023180"/>
    </source>
</evidence>
<dbReference type="InterPro" id="IPR033138">
    <property type="entry name" value="Cu_oxidase_CS"/>
</dbReference>
<dbReference type="InterPro" id="IPR002355">
    <property type="entry name" value="Cu_oxidase_Cu_BS"/>
</dbReference>
<proteinExistence type="inferred from homology"/>
<reference evidence="11 12" key="1">
    <citation type="journal article" date="2016" name="Fungal Biol.">
        <title>The genome of Xylona heveae provides a window into fungal endophytism.</title>
        <authorList>
            <person name="Gazis R."/>
            <person name="Kuo A."/>
            <person name="Riley R."/>
            <person name="LaButti K."/>
            <person name="Lipzen A."/>
            <person name="Lin J."/>
            <person name="Amirebrahimi M."/>
            <person name="Hesse C.N."/>
            <person name="Spatafora J.W."/>
            <person name="Henrissat B."/>
            <person name="Hainaut M."/>
            <person name="Grigoriev I.V."/>
            <person name="Hibbett D.S."/>
        </authorList>
    </citation>
    <scope>NUCLEOTIDE SEQUENCE [LARGE SCALE GENOMIC DNA]</scope>
    <source>
        <strain evidence="11 12">TC161</strain>
    </source>
</reference>
<dbReference type="OrthoDB" id="2121828at2759"/>
<protein>
    <submittedName>
        <fullName evidence="11">Multicopper oxidase</fullName>
    </submittedName>
</protein>
<gene>
    <name evidence="11" type="ORF">L228DRAFT_235436</name>
</gene>
<comment type="similarity">
    <text evidence="1">Belongs to the multicopper oxidase family.</text>
</comment>
<feature type="domain" description="Plastocyanin-like" evidence="8">
    <location>
        <begin position="193"/>
        <end position="382"/>
    </location>
</feature>
<dbReference type="CDD" id="cd13898">
    <property type="entry name" value="CuRO_3_Abr2_like"/>
    <property type="match status" value="1"/>
</dbReference>
<name>A0A165JKK4_XYLHT</name>
<dbReference type="CDD" id="cd13850">
    <property type="entry name" value="CuRO_1_Abr2_like"/>
    <property type="match status" value="1"/>
</dbReference>
<dbReference type="RefSeq" id="XP_018191907.1">
    <property type="nucleotide sequence ID" value="XM_018330716.1"/>
</dbReference>
<sequence>MFSLTLLCFVLCALSFTNTAQARLVKHDLTFTWEQYAPNGQSRESVLTNGQFPSPNLVFDEDDDVEVGATNQARATPNMKLISWQITVHNELPWNTTVHWHGLYMFGTQWSDGVPGLTQKPIPVGESFIYRFKAYPAGQYWYHSHAQAQLLDGMYGSLFIRRKPGTKKPFSLISNDTKEIKQMEKAANHAEPLLVSDWTQFTSGQYLAAENASALSIFILVNGKGSVYCPSLDYLLNQTSPYTSYAVAPGTVNDKGCFPFVHATEGDYLYHSNASKIPEHMQEGCIASEGETEIVNVDAADGWASLNFIMASTLKIVNVQVDEHPMYVYEVDGSYINPIKTDVITMYAGERYSVLIKLDKKPGNYTIRVADAGLTQLISSFSTLVYNGGSDIGSSKPYIDYGGLNVTANVTILDNEHMPPFEVDAPAPTADAEYIIYLSRMNNAWEYTFTGKAMYPIWRTQDTPLLYNPDIPAAFDENLVIRTKNGSWIDIVAQVGALASEPIEFPHMLHKHSTKAWLIGSGAGIWNYSSVPDAISKVPHLFNLENPNYKDTYVTSLAGPAWIVMRYQVTNPGAWFFHCHIELHLAAGMGMVIMDGVDAWPEIPPEYGVDQFGHELPGLNNVTYGPNGTYPRRNRRGLTGLDFE</sequence>
<evidence type="ECO:0000256" key="2">
    <source>
        <dbReference type="ARBA" id="ARBA00022723"/>
    </source>
</evidence>
<dbReference type="AlphaFoldDB" id="A0A165JKK4"/>
<dbReference type="GeneID" id="28895853"/>
<organism evidence="11 12">
    <name type="scientific">Xylona heveae (strain CBS 132557 / TC161)</name>
    <dbReference type="NCBI Taxonomy" id="1328760"/>
    <lineage>
        <taxon>Eukaryota</taxon>
        <taxon>Fungi</taxon>
        <taxon>Dikarya</taxon>
        <taxon>Ascomycota</taxon>
        <taxon>Pezizomycotina</taxon>
        <taxon>Xylonomycetes</taxon>
        <taxon>Xylonales</taxon>
        <taxon>Xylonaceae</taxon>
        <taxon>Xylona</taxon>
    </lineage>
</organism>
<dbReference type="InterPro" id="IPR011707">
    <property type="entry name" value="Cu-oxidase-like_N"/>
</dbReference>
<dbReference type="SUPFAM" id="SSF49503">
    <property type="entry name" value="Cupredoxins"/>
    <property type="match status" value="3"/>
</dbReference>
<dbReference type="Proteomes" id="UP000076632">
    <property type="component" value="Unassembled WGS sequence"/>
</dbReference>
<keyword evidence="2" id="KW-0479">Metal-binding</keyword>
<feature type="chain" id="PRO_5007860102" evidence="7">
    <location>
        <begin position="23"/>
        <end position="644"/>
    </location>
</feature>